<organism evidence="11 12">
    <name type="scientific">Hymenobacter lutimineralis</name>
    <dbReference type="NCBI Taxonomy" id="2606448"/>
    <lineage>
        <taxon>Bacteria</taxon>
        <taxon>Pseudomonadati</taxon>
        <taxon>Bacteroidota</taxon>
        <taxon>Cytophagia</taxon>
        <taxon>Cytophagales</taxon>
        <taxon>Hymenobacteraceae</taxon>
        <taxon>Hymenobacter</taxon>
    </lineage>
</organism>
<dbReference type="PROSITE" id="PS50850">
    <property type="entry name" value="MFS"/>
    <property type="match status" value="1"/>
</dbReference>
<evidence type="ECO:0000256" key="5">
    <source>
        <dbReference type="ARBA" id="ARBA00022692"/>
    </source>
</evidence>
<evidence type="ECO:0000259" key="10">
    <source>
        <dbReference type="PROSITE" id="PS50850"/>
    </source>
</evidence>
<keyword evidence="3 8" id="KW-0813">Transport</keyword>
<keyword evidence="5 9" id="KW-0812">Transmembrane</keyword>
<comment type="similarity">
    <text evidence="2 8">Belongs to the major facilitator superfamily. Sugar transporter (TC 2.A.1.1) family.</text>
</comment>
<dbReference type="EMBL" id="VTHL01000038">
    <property type="protein sequence ID" value="TYZ05795.1"/>
    <property type="molecule type" value="Genomic_DNA"/>
</dbReference>
<dbReference type="AlphaFoldDB" id="A0A5D6URX0"/>
<dbReference type="NCBIfam" id="TIGR00879">
    <property type="entry name" value="SP"/>
    <property type="match status" value="1"/>
</dbReference>
<dbReference type="CDD" id="cd17359">
    <property type="entry name" value="MFS_XylE_like"/>
    <property type="match status" value="1"/>
</dbReference>
<keyword evidence="6 9" id="KW-1133">Transmembrane helix</keyword>
<gene>
    <name evidence="11" type="ORF">FY528_20815</name>
</gene>
<dbReference type="Gene3D" id="1.20.1250.20">
    <property type="entry name" value="MFS general substrate transporter like domains"/>
    <property type="match status" value="1"/>
</dbReference>
<protein>
    <submittedName>
        <fullName evidence="11">Sugar porter family MFS transporter</fullName>
    </submittedName>
</protein>
<evidence type="ECO:0000256" key="6">
    <source>
        <dbReference type="ARBA" id="ARBA00022989"/>
    </source>
</evidence>
<feature type="transmembrane region" description="Helical" evidence="9">
    <location>
        <begin position="381"/>
        <end position="404"/>
    </location>
</feature>
<evidence type="ECO:0000256" key="2">
    <source>
        <dbReference type="ARBA" id="ARBA00010992"/>
    </source>
</evidence>
<dbReference type="InterPro" id="IPR003663">
    <property type="entry name" value="Sugar/inositol_transpt"/>
</dbReference>
<feature type="domain" description="Major facilitator superfamily (MFS) profile" evidence="10">
    <location>
        <begin position="49"/>
        <end position="470"/>
    </location>
</feature>
<feature type="transmembrane region" description="Helical" evidence="9">
    <location>
        <begin position="349"/>
        <end position="369"/>
    </location>
</feature>
<keyword evidence="12" id="KW-1185">Reference proteome</keyword>
<evidence type="ECO:0000256" key="4">
    <source>
        <dbReference type="ARBA" id="ARBA00022475"/>
    </source>
</evidence>
<comment type="subcellular location">
    <subcellularLocation>
        <location evidence="1">Cell membrane</location>
        <topology evidence="1">Multi-pass membrane protein</topology>
    </subcellularLocation>
</comment>
<dbReference type="GO" id="GO:0022857">
    <property type="term" value="F:transmembrane transporter activity"/>
    <property type="evidence" value="ECO:0007669"/>
    <property type="project" value="InterPro"/>
</dbReference>
<comment type="caution">
    <text evidence="11">The sequence shown here is derived from an EMBL/GenBank/DDBJ whole genome shotgun (WGS) entry which is preliminary data.</text>
</comment>
<dbReference type="PANTHER" id="PTHR48020">
    <property type="entry name" value="PROTON MYO-INOSITOL COTRANSPORTER"/>
    <property type="match status" value="1"/>
</dbReference>
<dbReference type="SUPFAM" id="SSF103473">
    <property type="entry name" value="MFS general substrate transporter"/>
    <property type="match status" value="1"/>
</dbReference>
<feature type="transmembrane region" description="Helical" evidence="9">
    <location>
        <begin position="173"/>
        <end position="191"/>
    </location>
</feature>
<dbReference type="PROSITE" id="PS00217">
    <property type="entry name" value="SUGAR_TRANSPORT_2"/>
    <property type="match status" value="1"/>
</dbReference>
<dbReference type="Pfam" id="PF00083">
    <property type="entry name" value="Sugar_tr"/>
    <property type="match status" value="1"/>
</dbReference>
<dbReference type="PROSITE" id="PS00216">
    <property type="entry name" value="SUGAR_TRANSPORT_1"/>
    <property type="match status" value="1"/>
</dbReference>
<reference evidence="11 12" key="1">
    <citation type="submission" date="2019-08" db="EMBL/GenBank/DDBJ databases">
        <authorList>
            <person name="Seo M.-J."/>
        </authorList>
    </citation>
    <scope>NUCLEOTIDE SEQUENCE [LARGE SCALE GENOMIC DNA]</scope>
    <source>
        <strain evidence="11 12">KIGAM108</strain>
    </source>
</reference>
<dbReference type="InterPro" id="IPR036259">
    <property type="entry name" value="MFS_trans_sf"/>
</dbReference>
<dbReference type="GO" id="GO:0005886">
    <property type="term" value="C:plasma membrane"/>
    <property type="evidence" value="ECO:0007669"/>
    <property type="project" value="UniProtKB-SubCell"/>
</dbReference>
<feature type="transmembrane region" description="Helical" evidence="9">
    <location>
        <begin position="416"/>
        <end position="435"/>
    </location>
</feature>
<evidence type="ECO:0000256" key="9">
    <source>
        <dbReference type="SAM" id="Phobius"/>
    </source>
</evidence>
<keyword evidence="4" id="KW-1003">Cell membrane</keyword>
<feature type="transmembrane region" description="Helical" evidence="9">
    <location>
        <begin position="203"/>
        <end position="222"/>
    </location>
</feature>
<evidence type="ECO:0000256" key="7">
    <source>
        <dbReference type="ARBA" id="ARBA00023136"/>
    </source>
</evidence>
<dbReference type="InterPro" id="IPR020846">
    <property type="entry name" value="MFS_dom"/>
</dbReference>
<feature type="transmembrane region" description="Helical" evidence="9">
    <location>
        <begin position="117"/>
        <end position="138"/>
    </location>
</feature>
<keyword evidence="7 9" id="KW-0472">Membrane</keyword>
<evidence type="ECO:0000256" key="3">
    <source>
        <dbReference type="ARBA" id="ARBA00022448"/>
    </source>
</evidence>
<feature type="transmembrane region" description="Helical" evidence="9">
    <location>
        <begin position="87"/>
        <end position="105"/>
    </location>
</feature>
<name>A0A5D6URX0_9BACT</name>
<feature type="transmembrane region" description="Helical" evidence="9">
    <location>
        <begin position="144"/>
        <end position="161"/>
    </location>
</feature>
<feature type="transmembrane region" description="Helical" evidence="9">
    <location>
        <begin position="46"/>
        <end position="67"/>
    </location>
</feature>
<evidence type="ECO:0000256" key="1">
    <source>
        <dbReference type="ARBA" id="ARBA00004651"/>
    </source>
</evidence>
<evidence type="ECO:0000256" key="8">
    <source>
        <dbReference type="RuleBase" id="RU003346"/>
    </source>
</evidence>
<dbReference type="InterPro" id="IPR005829">
    <property type="entry name" value="Sugar_transporter_CS"/>
</dbReference>
<evidence type="ECO:0000313" key="11">
    <source>
        <dbReference type="EMBL" id="TYZ05795.1"/>
    </source>
</evidence>
<evidence type="ECO:0000313" key="12">
    <source>
        <dbReference type="Proteomes" id="UP000322791"/>
    </source>
</evidence>
<feature type="transmembrane region" description="Helical" evidence="9">
    <location>
        <begin position="283"/>
        <end position="305"/>
    </location>
</feature>
<dbReference type="InterPro" id="IPR050814">
    <property type="entry name" value="Myo-inositol_Transporter"/>
</dbReference>
<accession>A0A5D6URX0</accession>
<dbReference type="InterPro" id="IPR047984">
    <property type="entry name" value="XylE-like"/>
</dbReference>
<dbReference type="InterPro" id="IPR005828">
    <property type="entry name" value="MFS_sugar_transport-like"/>
</dbReference>
<dbReference type="PANTHER" id="PTHR48020:SF12">
    <property type="entry name" value="PROTON MYO-INOSITOL COTRANSPORTER"/>
    <property type="match status" value="1"/>
</dbReference>
<dbReference type="Proteomes" id="UP000322791">
    <property type="component" value="Unassembled WGS sequence"/>
</dbReference>
<sequence>MSPVGSGSVFFLDNQLFYSFPSTRKPCRAPSRLLSAFLILVKNNNVFFWSLVVALGGFLFGFDTAVISGAEKAIQQLWGLSAGEHGFTIAVALIGTVIGAIFGGIPSDKLGRRQTLIWIAVLYFVSALGAALTSNWYAFMLFRFLGGLGVGASSVTAPLYISEVAPASRRGQMVAMFQFNIVFGILAAYLSNYLLTGAGEQDWRWMLGVQVVPSLAFFLLLFRVPESPRWLLGQGRVAEGRAVLRRIDAAGADQLVTDILTSNAADEAAGGRSLFARQHRGPVMLAVLFALFNQVSGINAIIYYAPRIFEMTGLGKSSALLSSAGLGLVNFAFTLLARRVIDQFGRRKLMLIGSFGLIATLGLVAWTFYTENFQALGGMLVPALLFVYIAFFAFSQGAVIWVFISEIFPNTVRAKGQALGSSTHWVMAALIAFTFPSLAEKLGGGNTFAFFCSMMVLQLLFVWRMMPETKGTSLEHVEKTLVLH</sequence>
<feature type="transmembrane region" description="Helical" evidence="9">
    <location>
        <begin position="317"/>
        <end position="337"/>
    </location>
</feature>
<feature type="transmembrane region" description="Helical" evidence="9">
    <location>
        <begin position="447"/>
        <end position="466"/>
    </location>
</feature>
<proteinExistence type="inferred from homology"/>
<dbReference type="PRINTS" id="PR00171">
    <property type="entry name" value="SUGRTRNSPORT"/>
</dbReference>